<organism evidence="3">
    <name type="scientific">Amphimedon queenslandica</name>
    <name type="common">Sponge</name>
    <dbReference type="NCBI Taxonomy" id="400682"/>
    <lineage>
        <taxon>Eukaryota</taxon>
        <taxon>Metazoa</taxon>
        <taxon>Porifera</taxon>
        <taxon>Demospongiae</taxon>
        <taxon>Heteroscleromorpha</taxon>
        <taxon>Haplosclerida</taxon>
        <taxon>Niphatidae</taxon>
        <taxon>Amphimedon</taxon>
    </lineage>
</organism>
<name>A0A1X7SZG2_AMPQE</name>
<evidence type="ECO:0000313" key="3">
    <source>
        <dbReference type="EnsemblMetazoa" id="Aqu2.1.07559_001"/>
    </source>
</evidence>
<feature type="signal peptide" evidence="1">
    <location>
        <begin position="1"/>
        <end position="21"/>
    </location>
</feature>
<accession>A0A1X7SZG2</accession>
<dbReference type="InterPro" id="IPR014716">
    <property type="entry name" value="Fibrinogen_a/b/g_C_1"/>
</dbReference>
<dbReference type="CDD" id="cd00087">
    <property type="entry name" value="FReD"/>
    <property type="match status" value="1"/>
</dbReference>
<dbReference type="STRING" id="400682.A0A1X7SZG2"/>
<dbReference type="InterPro" id="IPR036056">
    <property type="entry name" value="Fibrinogen-like_C"/>
</dbReference>
<dbReference type="Pfam" id="PF00147">
    <property type="entry name" value="Fibrinogen_C"/>
    <property type="match status" value="1"/>
</dbReference>
<dbReference type="InterPro" id="IPR050373">
    <property type="entry name" value="Fibrinogen_C-term_domain"/>
</dbReference>
<evidence type="ECO:0000256" key="1">
    <source>
        <dbReference type="SAM" id="SignalP"/>
    </source>
</evidence>
<dbReference type="SMART" id="SM00186">
    <property type="entry name" value="FBG"/>
    <property type="match status" value="1"/>
</dbReference>
<dbReference type="GO" id="GO:0005615">
    <property type="term" value="C:extracellular space"/>
    <property type="evidence" value="ECO:0007669"/>
    <property type="project" value="TreeGrafter"/>
</dbReference>
<feature type="chain" id="PRO_5012733647" description="Fibrinogen C-terminal domain-containing protein" evidence="1">
    <location>
        <begin position="22"/>
        <end position="275"/>
    </location>
</feature>
<dbReference type="Gene3D" id="3.90.215.10">
    <property type="entry name" value="Gamma Fibrinogen, chain A, domain 1"/>
    <property type="match status" value="1"/>
</dbReference>
<protein>
    <recommendedName>
        <fullName evidence="2">Fibrinogen C-terminal domain-containing protein</fullName>
    </recommendedName>
</protein>
<dbReference type="eggNOG" id="KOG2579">
    <property type="taxonomic scope" value="Eukaryota"/>
</dbReference>
<sequence>MVTSQWLCVIIAIAMINIAAGNCPDDMPSPSPTLNPFPSAAPSPTPLVVPTEFLSSPNTTVNAPPVCVMPPDCRAWQELGINQSGVYPVKPNGGEAFQVYCDMETDGGGWTVFQRRQDGSVAFNRNWADYEKGFGNLTGEFWLGLSKIHRLTQGETNTLRVDIGDFDGRIGYAKYSMFNIGNITSQYTLFIGGYSGTIGDDLAPYNGHRFATYDNDYRNCIGKYDNNGWWYQDSHCFSTILNGNYGDSVWRGIYWHSWHGYRNLKYVDMKTRRQI</sequence>
<dbReference type="PANTHER" id="PTHR19143">
    <property type="entry name" value="FIBRINOGEN/TENASCIN/ANGIOPOEITIN"/>
    <property type="match status" value="1"/>
</dbReference>
<dbReference type="AlphaFoldDB" id="A0A1X7SZG2"/>
<dbReference type="EnsemblMetazoa" id="Aqu2.1.07559_001">
    <property type="protein sequence ID" value="Aqu2.1.07559_001"/>
    <property type="gene ID" value="Aqu2.1.07559"/>
</dbReference>
<dbReference type="SUPFAM" id="SSF56496">
    <property type="entry name" value="Fibrinogen C-terminal domain-like"/>
    <property type="match status" value="1"/>
</dbReference>
<feature type="domain" description="Fibrinogen C-terminal" evidence="2">
    <location>
        <begin position="64"/>
        <end position="275"/>
    </location>
</feature>
<proteinExistence type="predicted"/>
<dbReference type="NCBIfam" id="NF040941">
    <property type="entry name" value="GGGWT_bact"/>
    <property type="match status" value="1"/>
</dbReference>
<dbReference type="OrthoDB" id="7735550at2759"/>
<dbReference type="InParanoid" id="A0A1X7SZG2"/>
<dbReference type="InterPro" id="IPR002181">
    <property type="entry name" value="Fibrinogen_a/b/g_C_dom"/>
</dbReference>
<dbReference type="PROSITE" id="PS51406">
    <property type="entry name" value="FIBRINOGEN_C_2"/>
    <property type="match status" value="1"/>
</dbReference>
<evidence type="ECO:0000259" key="2">
    <source>
        <dbReference type="PROSITE" id="PS51406"/>
    </source>
</evidence>
<reference evidence="3" key="1">
    <citation type="submission" date="2017-05" db="UniProtKB">
        <authorList>
            <consortium name="EnsemblMetazoa"/>
        </authorList>
    </citation>
    <scope>IDENTIFICATION</scope>
</reference>
<keyword evidence="1" id="KW-0732">Signal</keyword>